<feature type="binding site" evidence="14">
    <location>
        <position position="889"/>
    </location>
    <ligand>
        <name>ATP</name>
        <dbReference type="ChEBI" id="CHEBI:30616"/>
    </ligand>
</feature>
<feature type="binding site" evidence="14">
    <location>
        <position position="918"/>
    </location>
    <ligand>
        <name>ATP</name>
        <dbReference type="ChEBI" id="CHEBI:30616"/>
    </ligand>
</feature>
<feature type="region of interest" description="Disordered" evidence="18">
    <location>
        <begin position="1"/>
        <end position="81"/>
    </location>
</feature>
<dbReference type="GO" id="GO:0005886">
    <property type="term" value="C:plasma membrane"/>
    <property type="evidence" value="ECO:0007669"/>
    <property type="project" value="TreeGrafter"/>
</dbReference>
<dbReference type="SFLD" id="SFLDG00002">
    <property type="entry name" value="C1.7:_P-type_atpase_like"/>
    <property type="match status" value="1"/>
</dbReference>
<feature type="transmembrane region" description="Helical" evidence="16">
    <location>
        <begin position="440"/>
        <end position="462"/>
    </location>
</feature>
<dbReference type="InterPro" id="IPR001757">
    <property type="entry name" value="P_typ_ATPase"/>
</dbReference>
<evidence type="ECO:0000256" key="11">
    <source>
        <dbReference type="ARBA" id="ARBA00023136"/>
    </source>
</evidence>
<evidence type="ECO:0000256" key="2">
    <source>
        <dbReference type="ARBA" id="ARBA00008109"/>
    </source>
</evidence>
<evidence type="ECO:0000313" key="21">
    <source>
        <dbReference type="EMBL" id="NDV29057.1"/>
    </source>
</evidence>
<evidence type="ECO:0000256" key="18">
    <source>
        <dbReference type="SAM" id="MobiDB-lite"/>
    </source>
</evidence>
<feature type="binding site" evidence="15">
    <location>
        <position position="510"/>
    </location>
    <ligand>
        <name>Mg(2+)</name>
        <dbReference type="ChEBI" id="CHEBI:18420"/>
    </ligand>
</feature>
<evidence type="ECO:0000256" key="6">
    <source>
        <dbReference type="ARBA" id="ARBA00022741"/>
    </source>
</evidence>
<feature type="binding site" evidence="14">
    <location>
        <position position="508"/>
    </location>
    <ligand>
        <name>ATP</name>
        <dbReference type="ChEBI" id="CHEBI:30616"/>
    </ligand>
</feature>
<keyword evidence="11 16" id="KW-0472">Membrane</keyword>
<feature type="binding site" evidence="14">
    <location>
        <position position="895"/>
    </location>
    <ligand>
        <name>ATP</name>
        <dbReference type="ChEBI" id="CHEBI:30616"/>
    </ligand>
</feature>
<keyword evidence="6 14" id="KW-0547">Nucleotide-binding</keyword>
<dbReference type="InterPro" id="IPR023299">
    <property type="entry name" value="ATPase_P-typ_cyto_dom_N"/>
</dbReference>
<keyword evidence="8 15" id="KW-0460">Magnesium</keyword>
<dbReference type="SUPFAM" id="SSF81653">
    <property type="entry name" value="Calcium ATPase, transduction domain A"/>
    <property type="match status" value="1"/>
</dbReference>
<dbReference type="InterPro" id="IPR008250">
    <property type="entry name" value="ATPase_P-typ_transduc_dom_A_sf"/>
</dbReference>
<name>A0A6B2KWN7_9EUKA</name>
<feature type="binding site" evidence="14">
    <location>
        <position position="799"/>
    </location>
    <ligand>
        <name>ATP</name>
        <dbReference type="ChEBI" id="CHEBI:30616"/>
    </ligand>
</feature>
<reference evidence="21" key="1">
    <citation type="journal article" date="2020" name="J. Eukaryot. Microbiol.">
        <title>De novo Sequencing, Assembly and Annotation of the Transcriptome for the Free-Living Testate Amoeba Arcella intermedia.</title>
        <authorList>
            <person name="Ribeiro G.M."/>
            <person name="Porfirio-Sousa A.L."/>
            <person name="Maurer-Alcala X.X."/>
            <person name="Katz L.A."/>
            <person name="Lahr D.J.G."/>
        </authorList>
    </citation>
    <scope>NUCLEOTIDE SEQUENCE</scope>
</reference>
<feature type="domain" description="P-type ATPase C-terminal" evidence="20">
    <location>
        <begin position="941"/>
        <end position="1195"/>
    </location>
</feature>
<keyword evidence="17" id="KW-0175">Coiled coil</keyword>
<keyword evidence="9 16" id="KW-1278">Translocase</keyword>
<evidence type="ECO:0000256" key="16">
    <source>
        <dbReference type="RuleBase" id="RU362033"/>
    </source>
</evidence>
<dbReference type="CDD" id="cd02073">
    <property type="entry name" value="P-type_ATPase_APLT_Dnf-like"/>
    <property type="match status" value="1"/>
</dbReference>
<dbReference type="InterPro" id="IPR044492">
    <property type="entry name" value="P_typ_ATPase_HD_dom"/>
</dbReference>
<feature type="binding site" evidence="15">
    <location>
        <position position="915"/>
    </location>
    <ligand>
        <name>Mg(2+)</name>
        <dbReference type="ChEBI" id="CHEBI:18420"/>
    </ligand>
</feature>
<feature type="binding site" evidence="14">
    <location>
        <position position="719"/>
    </location>
    <ligand>
        <name>ATP</name>
        <dbReference type="ChEBI" id="CHEBI:30616"/>
    </ligand>
</feature>
<evidence type="ECO:0000256" key="17">
    <source>
        <dbReference type="SAM" id="Coils"/>
    </source>
</evidence>
<evidence type="ECO:0000256" key="4">
    <source>
        <dbReference type="ARBA" id="ARBA00022692"/>
    </source>
</evidence>
<evidence type="ECO:0000256" key="12">
    <source>
        <dbReference type="ARBA" id="ARBA00034036"/>
    </source>
</evidence>
<feature type="binding site" evidence="14">
    <location>
        <position position="510"/>
    </location>
    <ligand>
        <name>ATP</name>
        <dbReference type="ChEBI" id="CHEBI:30616"/>
    </ligand>
</feature>
<dbReference type="SUPFAM" id="SSF56784">
    <property type="entry name" value="HAD-like"/>
    <property type="match status" value="1"/>
</dbReference>
<dbReference type="EC" id="7.6.2.1" evidence="16"/>
<dbReference type="Gene3D" id="2.70.150.10">
    <property type="entry name" value="Calcium-transporting ATPase, cytoplasmic transduction domain A"/>
    <property type="match status" value="1"/>
</dbReference>
<dbReference type="SUPFAM" id="SSF81660">
    <property type="entry name" value="Metal cation-transporting ATPase, ATP-binding domain N"/>
    <property type="match status" value="1"/>
</dbReference>
<dbReference type="NCBIfam" id="TIGR01652">
    <property type="entry name" value="ATPase-Plipid"/>
    <property type="match status" value="1"/>
</dbReference>
<dbReference type="FunFam" id="3.40.50.1000:FF:000001">
    <property type="entry name" value="Phospholipid-transporting ATPase IC"/>
    <property type="match status" value="1"/>
</dbReference>
<feature type="coiled-coil region" evidence="17">
    <location>
        <begin position="744"/>
        <end position="771"/>
    </location>
</feature>
<evidence type="ECO:0000259" key="19">
    <source>
        <dbReference type="Pfam" id="PF16209"/>
    </source>
</evidence>
<dbReference type="FunFam" id="3.40.50.1000:FF:000014">
    <property type="entry name" value="Phospholipid-transporting ATPase"/>
    <property type="match status" value="1"/>
</dbReference>
<evidence type="ECO:0000256" key="7">
    <source>
        <dbReference type="ARBA" id="ARBA00022840"/>
    </source>
</evidence>
<evidence type="ECO:0000256" key="15">
    <source>
        <dbReference type="PIRSR" id="PIRSR606539-3"/>
    </source>
</evidence>
<comment type="subcellular location">
    <subcellularLocation>
        <location evidence="1 16">Membrane</location>
        <topology evidence="1 16">Multi-pass membrane protein</topology>
    </subcellularLocation>
</comment>
<dbReference type="GO" id="GO:0016887">
    <property type="term" value="F:ATP hydrolysis activity"/>
    <property type="evidence" value="ECO:0007669"/>
    <property type="project" value="InterPro"/>
</dbReference>
<feature type="binding site" evidence="15">
    <location>
        <position position="508"/>
    </location>
    <ligand>
        <name>Mg(2+)</name>
        <dbReference type="ChEBI" id="CHEBI:18420"/>
    </ligand>
</feature>
<evidence type="ECO:0000259" key="20">
    <source>
        <dbReference type="Pfam" id="PF16212"/>
    </source>
</evidence>
<evidence type="ECO:0000256" key="8">
    <source>
        <dbReference type="ARBA" id="ARBA00022842"/>
    </source>
</evidence>
<dbReference type="PRINTS" id="PR00119">
    <property type="entry name" value="CATATPASE"/>
</dbReference>
<feature type="compositionally biased region" description="Basic and acidic residues" evidence="18">
    <location>
        <begin position="19"/>
        <end position="34"/>
    </location>
</feature>
<dbReference type="GO" id="GO:0140326">
    <property type="term" value="F:ATPase-coupled intramembrane lipid transporter activity"/>
    <property type="evidence" value="ECO:0007669"/>
    <property type="project" value="UniProtKB-EC"/>
</dbReference>
<keyword evidence="10 16" id="KW-1133">Transmembrane helix</keyword>
<dbReference type="Pfam" id="PF16209">
    <property type="entry name" value="PhoLip_ATPase_N"/>
    <property type="match status" value="1"/>
</dbReference>
<feature type="transmembrane region" description="Helical" evidence="16">
    <location>
        <begin position="1166"/>
        <end position="1186"/>
    </location>
</feature>
<feature type="binding site" evidence="14">
    <location>
        <position position="684"/>
    </location>
    <ligand>
        <name>ATP</name>
        <dbReference type="ChEBI" id="CHEBI:30616"/>
    </ligand>
</feature>
<feature type="compositionally biased region" description="Acidic residues" evidence="18">
    <location>
        <begin position="36"/>
        <end position="47"/>
    </location>
</feature>
<evidence type="ECO:0000256" key="5">
    <source>
        <dbReference type="ARBA" id="ARBA00022723"/>
    </source>
</evidence>
<feature type="transmembrane region" description="Helical" evidence="16">
    <location>
        <begin position="391"/>
        <end position="415"/>
    </location>
</feature>
<dbReference type="InterPro" id="IPR018303">
    <property type="entry name" value="ATPase_P-typ_P_site"/>
</dbReference>
<feature type="region of interest" description="Disordered" evidence="18">
    <location>
        <begin position="92"/>
        <end position="111"/>
    </location>
</feature>
<keyword evidence="3" id="KW-0597">Phosphoprotein</keyword>
<dbReference type="FunFam" id="3.40.1110.10:FF:000087">
    <property type="entry name" value="Phospholipid-transporting ATPase"/>
    <property type="match status" value="1"/>
</dbReference>
<dbReference type="GO" id="GO:0005524">
    <property type="term" value="F:ATP binding"/>
    <property type="evidence" value="ECO:0007669"/>
    <property type="project" value="UniProtKB-UniRule"/>
</dbReference>
<dbReference type="SFLD" id="SFLDS00003">
    <property type="entry name" value="Haloacid_Dehalogenase"/>
    <property type="match status" value="1"/>
</dbReference>
<feature type="active site" description="4-aspartylphosphate intermediate" evidence="13">
    <location>
        <position position="508"/>
    </location>
</feature>
<dbReference type="EMBL" id="GIBP01000088">
    <property type="protein sequence ID" value="NDV29057.1"/>
    <property type="molecule type" value="Transcribed_RNA"/>
</dbReference>
<feature type="binding site" evidence="14">
    <location>
        <position position="661"/>
    </location>
    <ligand>
        <name>ATP</name>
        <dbReference type="ChEBI" id="CHEBI:30616"/>
    </ligand>
</feature>
<feature type="transmembrane region" description="Helical" evidence="16">
    <location>
        <begin position="1128"/>
        <end position="1146"/>
    </location>
</feature>
<feature type="binding site" evidence="14">
    <location>
        <position position="801"/>
    </location>
    <ligand>
        <name>ATP</name>
        <dbReference type="ChEBI" id="CHEBI:30616"/>
    </ligand>
</feature>
<sequence>MDIESSSSSSDHRKLKLRTKQDDSSSSESERADVPEISEGEDEDEVELGGVFVAKGNRKTRKYSEFFEPPPPSPLESNTNTDQTDVAYVSFQEQETPKKKQPKKKPRNNRFGLTSKKKRQVEFSGVRKIYVNDGERNLPFGYINNKIRTTKYTAWNFLPKNMYEQFSRVANFYFLIMAILQSIPQLTPLSPGAAFAPLVMMVTISAVKAAMEDTKRGRSDRKLNNQSATILDHITQRWTYTTWQEVEVGQIVRIDKNQPIPADLLLISASGHEGLCFIETANLDGETNLKPRQGLLETYPYGDNDMALSKFKAEIECDPPNEDLYNFQGRLTIGDKVFPLSNNEILLRGCTLKNTDWVTGIIVYTGSDTKVMKNGCQVPTKRSSLDASVSLVLKIIIGIVIVICTFCTIGGRVWFAVLGQHYWYMGVDLEPTYNADLDSFIQFLSNIILYNTMIPISLIVTIELAHVFHAEFVNADPEMYDPESHKHCKTRNSNISEDLGQIDYIFSDKTGTLTRNVMEFFNCTIAGKKYGKGISEIAKSRARLEGVFLQEPNLPSLPGTEPSFVFKDPELHDDLQNSKNREVIREFLMNLAVCHTVIPIQDDFVHRGIRYEAASPDEATLVDAAKQLGFFFQSRSPSAIEVLVDSEKRKLRFSVLNIMEFNSKRKRMSVIVRTSEGKIRLYCKGADTVIAERLSQHQIHSFKDETWRDLELFANDGLRTLVLAYRDIPEDEYDEWNKKWIQDSLSLDKRKEKLEDRAEEIETDLQLLGGTAIEDKLAEGVPETINNLLKANIKVWVLTGDKQETAINIGYACSLLESDMEIIIINAEKEDEIITQFNNARDVIKNNKKPNQTFGMVVTGGALKHALMPEMAHNFLSIASVCKSVICCRVSPAQKASVVKLVGNTLRVRTLAIGDGANDVSMIHAAQIGIGISGKEGMQAVMASDYAIPQFKFLQKLLLVHGRWSYKRVSFIIVYAIWKNVIRVMSQFWFEIHSGFGTQTIYDTWTIQAWNMIFTSFPMISVAALDYDVSSEASMRFPQLYTHGQQNREFSLLKFFMWFVDACYCSAIIYYSIYLSFEDNHSSCILSATGRPYGFWAYSIYLSGITVIVSNLKIFLNIDVHHASTHAIIYFSILIWFVYIVAYSYSANILAQPEIEGVLYRIFGDGYFWLLLIVCIFLALLPEFIFNRIQREFFPYPYQIIQEMERAHKYEVLEAPPPATIPDKPKTRKHRMSVMATGKKKTQYEEGEQVHLGFAFSTGKKKTQYEEGEQVHLGFAFSAGKDQNEYLEKRLRVHTKPLRRGIALPEEDYRNEKAIVEQ</sequence>
<evidence type="ECO:0000256" key="14">
    <source>
        <dbReference type="PIRSR" id="PIRSR606539-2"/>
    </source>
</evidence>
<dbReference type="InterPro" id="IPR036412">
    <property type="entry name" value="HAD-like_sf"/>
</dbReference>
<evidence type="ECO:0000256" key="3">
    <source>
        <dbReference type="ARBA" id="ARBA00022553"/>
    </source>
</evidence>
<dbReference type="SUPFAM" id="SSF81665">
    <property type="entry name" value="Calcium ATPase, transmembrane domain M"/>
    <property type="match status" value="1"/>
</dbReference>
<feature type="compositionally biased region" description="Basic residues" evidence="18">
    <location>
        <begin position="99"/>
        <end position="108"/>
    </location>
</feature>
<dbReference type="PANTHER" id="PTHR24092">
    <property type="entry name" value="PROBABLE PHOSPHOLIPID-TRANSPORTING ATPASE"/>
    <property type="match status" value="1"/>
</dbReference>
<feature type="binding site" evidence="14">
    <location>
        <position position="509"/>
    </location>
    <ligand>
        <name>ATP</name>
        <dbReference type="ChEBI" id="CHEBI:30616"/>
    </ligand>
</feature>
<feature type="transmembrane region" description="Helical" evidence="16">
    <location>
        <begin position="1050"/>
        <end position="1073"/>
    </location>
</feature>
<dbReference type="NCBIfam" id="TIGR01494">
    <property type="entry name" value="ATPase_P-type"/>
    <property type="match status" value="1"/>
</dbReference>
<dbReference type="InterPro" id="IPR032630">
    <property type="entry name" value="P_typ_ATPase_c"/>
</dbReference>
<evidence type="ECO:0000256" key="9">
    <source>
        <dbReference type="ARBA" id="ARBA00022967"/>
    </source>
</evidence>
<keyword evidence="7 14" id="KW-0067">ATP-binding</keyword>
<dbReference type="PROSITE" id="PS00154">
    <property type="entry name" value="ATPASE_E1_E2"/>
    <property type="match status" value="1"/>
</dbReference>
<dbReference type="InterPro" id="IPR032631">
    <property type="entry name" value="P-type_ATPase_N"/>
</dbReference>
<dbReference type="GO" id="GO:0045332">
    <property type="term" value="P:phospholipid translocation"/>
    <property type="evidence" value="ECO:0007669"/>
    <property type="project" value="TreeGrafter"/>
</dbReference>
<dbReference type="Pfam" id="PF13246">
    <property type="entry name" value="Cation_ATPase"/>
    <property type="match status" value="1"/>
</dbReference>
<dbReference type="Gene3D" id="3.40.50.1000">
    <property type="entry name" value="HAD superfamily/HAD-like"/>
    <property type="match status" value="1"/>
</dbReference>
<comment type="similarity">
    <text evidence="2 16">Belongs to the cation transport ATPase (P-type) (TC 3.A.3) family. Type IV subfamily.</text>
</comment>
<feature type="transmembrane region" description="Helical" evidence="16">
    <location>
        <begin position="1093"/>
        <end position="1116"/>
    </location>
</feature>
<comment type="catalytic activity">
    <reaction evidence="12 16">
        <text>ATP + H2O + phospholipidSide 1 = ADP + phosphate + phospholipidSide 2.</text>
        <dbReference type="EC" id="7.6.2.1"/>
    </reaction>
</comment>
<dbReference type="FunFam" id="2.70.150.10:FF:000054">
    <property type="entry name" value="Phospholipid-transporting ATPase"/>
    <property type="match status" value="1"/>
</dbReference>
<feature type="binding site" evidence="14">
    <location>
        <position position="800"/>
    </location>
    <ligand>
        <name>ATP</name>
        <dbReference type="ChEBI" id="CHEBI:30616"/>
    </ligand>
</feature>
<dbReference type="GO" id="GO:0000287">
    <property type="term" value="F:magnesium ion binding"/>
    <property type="evidence" value="ECO:0007669"/>
    <property type="project" value="UniProtKB-UniRule"/>
</dbReference>
<keyword evidence="5 15" id="KW-0479">Metal-binding</keyword>
<proteinExistence type="inferred from homology"/>
<dbReference type="Pfam" id="PF16212">
    <property type="entry name" value="PhoLip_ATPase_C"/>
    <property type="match status" value="1"/>
</dbReference>
<feature type="binding site" evidence="15">
    <location>
        <position position="919"/>
    </location>
    <ligand>
        <name>Mg(2+)</name>
        <dbReference type="ChEBI" id="CHEBI:18420"/>
    </ligand>
</feature>
<evidence type="ECO:0000256" key="13">
    <source>
        <dbReference type="PIRSR" id="PIRSR606539-1"/>
    </source>
</evidence>
<dbReference type="SFLD" id="SFLDF00027">
    <property type="entry name" value="p-type_atpase"/>
    <property type="match status" value="1"/>
</dbReference>
<feature type="binding site" evidence="14">
    <location>
        <position position="618"/>
    </location>
    <ligand>
        <name>ATP</name>
        <dbReference type="ChEBI" id="CHEBI:30616"/>
    </ligand>
</feature>
<dbReference type="Gene3D" id="3.40.1110.10">
    <property type="entry name" value="Calcium-transporting ATPase, cytoplasmic domain N"/>
    <property type="match status" value="1"/>
</dbReference>
<feature type="binding site" evidence="14">
    <location>
        <position position="919"/>
    </location>
    <ligand>
        <name>ATP</name>
        <dbReference type="ChEBI" id="CHEBI:30616"/>
    </ligand>
</feature>
<evidence type="ECO:0000256" key="1">
    <source>
        <dbReference type="ARBA" id="ARBA00004141"/>
    </source>
</evidence>
<dbReference type="InterPro" id="IPR023298">
    <property type="entry name" value="ATPase_P-typ_TM_dom_sf"/>
</dbReference>
<feature type="domain" description="P-type ATPase N-terminal" evidence="19">
    <location>
        <begin position="129"/>
        <end position="192"/>
    </location>
</feature>
<protein>
    <recommendedName>
        <fullName evidence="16">Phospholipid-transporting ATPase</fullName>
        <ecNumber evidence="16">7.6.2.1</ecNumber>
    </recommendedName>
</protein>
<dbReference type="InterPro" id="IPR023214">
    <property type="entry name" value="HAD_sf"/>
</dbReference>
<dbReference type="InterPro" id="IPR006539">
    <property type="entry name" value="P-type_ATPase_IV"/>
</dbReference>
<accession>A0A6B2KWN7</accession>
<evidence type="ECO:0000256" key="10">
    <source>
        <dbReference type="ARBA" id="ARBA00022989"/>
    </source>
</evidence>
<organism evidence="21">
    <name type="scientific">Arcella intermedia</name>
    <dbReference type="NCBI Taxonomy" id="1963864"/>
    <lineage>
        <taxon>Eukaryota</taxon>
        <taxon>Amoebozoa</taxon>
        <taxon>Tubulinea</taxon>
        <taxon>Elardia</taxon>
        <taxon>Arcellinida</taxon>
        <taxon>Sphaerothecina</taxon>
        <taxon>Arcellidae</taxon>
        <taxon>Arcella</taxon>
    </lineage>
</organism>
<comment type="cofactor">
    <cofactor evidence="15">
        <name>Mg(2+)</name>
        <dbReference type="ChEBI" id="CHEBI:18420"/>
    </cofactor>
</comment>
<keyword evidence="4 16" id="KW-0812">Transmembrane</keyword>